<organism evidence="1">
    <name type="scientific">Lotharella oceanica</name>
    <dbReference type="NCBI Taxonomy" id="641309"/>
    <lineage>
        <taxon>Eukaryota</taxon>
        <taxon>Sar</taxon>
        <taxon>Rhizaria</taxon>
        <taxon>Cercozoa</taxon>
        <taxon>Chlorarachniophyceae</taxon>
        <taxon>Lotharella</taxon>
    </lineage>
</organism>
<protein>
    <submittedName>
        <fullName evidence="1">Uncharacterized protein</fullName>
    </submittedName>
</protein>
<accession>A0A7S2TK75</accession>
<proteinExistence type="predicted"/>
<dbReference type="AlphaFoldDB" id="A0A7S2TK75"/>
<dbReference type="EMBL" id="HBHP01007187">
    <property type="protein sequence ID" value="CAD9752931.1"/>
    <property type="molecule type" value="Transcribed_RNA"/>
</dbReference>
<evidence type="ECO:0000313" key="1">
    <source>
        <dbReference type="EMBL" id="CAD9752931.1"/>
    </source>
</evidence>
<reference evidence="1" key="1">
    <citation type="submission" date="2021-01" db="EMBL/GenBank/DDBJ databases">
        <authorList>
            <person name="Corre E."/>
            <person name="Pelletier E."/>
            <person name="Niang G."/>
            <person name="Scheremetjew M."/>
            <person name="Finn R."/>
            <person name="Kale V."/>
            <person name="Holt S."/>
            <person name="Cochrane G."/>
            <person name="Meng A."/>
            <person name="Brown T."/>
            <person name="Cohen L."/>
        </authorList>
    </citation>
    <scope>NUCLEOTIDE SEQUENCE</scope>
    <source>
        <strain evidence="1">CCMP622</strain>
    </source>
</reference>
<sequence>MFKLCTTSRPAVVTSDLAQPEVLCDSTPMAVSEECVYQDRGTHKVQCTGSSTTTSSPTTLNPITLSPATSSPLAGAPQTLVPLTISPQTGSPLTIFPTISPTPQYPWVVNVKAGFWDSECHGCAQTRVPIRSNGIVKNFIIYPGWHYAQIDDGSLQRVSIGLYVGGFVIN</sequence>
<name>A0A7S2TK75_9EUKA</name>
<gene>
    <name evidence="1" type="ORF">LSP00402_LOCUS4456</name>
</gene>